<keyword evidence="6 7" id="KW-0472">Membrane</keyword>
<evidence type="ECO:0000259" key="8">
    <source>
        <dbReference type="PROSITE" id="PS50928"/>
    </source>
</evidence>
<dbReference type="PANTHER" id="PTHR30614:SF41">
    <property type="entry name" value="INNER MEMBRANE AMINO-ACID ABC TRANSPORTER PERMEASE PROTEIN YHDY"/>
    <property type="match status" value="1"/>
</dbReference>
<dbReference type="PROSITE" id="PS50928">
    <property type="entry name" value="ABC_TM1"/>
    <property type="match status" value="1"/>
</dbReference>
<reference evidence="9" key="1">
    <citation type="submission" date="2021-04" db="EMBL/GenBank/DDBJ databases">
        <title>Taxonomic assessment of Weissella genus.</title>
        <authorList>
            <person name="Fanelli F."/>
            <person name="Chieffi D."/>
            <person name="Dell'Aquila A."/>
            <person name="Gyu-Sung C."/>
            <person name="Franz C.M.A.P."/>
            <person name="Fusco V."/>
        </authorList>
    </citation>
    <scope>NUCLEOTIDE SEQUENCE</scope>
    <source>
        <strain evidence="9">LMG 25373</strain>
    </source>
</reference>
<dbReference type="CDD" id="cd06261">
    <property type="entry name" value="TM_PBP2"/>
    <property type="match status" value="1"/>
</dbReference>
<feature type="transmembrane region" description="Helical" evidence="7">
    <location>
        <begin position="186"/>
        <end position="205"/>
    </location>
</feature>
<keyword evidence="10" id="KW-1185">Reference proteome</keyword>
<evidence type="ECO:0000313" key="10">
    <source>
        <dbReference type="Proteomes" id="UP001057481"/>
    </source>
</evidence>
<dbReference type="InterPro" id="IPR010065">
    <property type="entry name" value="AA_ABC_transptr_permease_3TM"/>
</dbReference>
<keyword evidence="5 7" id="KW-1133">Transmembrane helix</keyword>
<evidence type="ECO:0000256" key="2">
    <source>
        <dbReference type="ARBA" id="ARBA00022448"/>
    </source>
</evidence>
<dbReference type="PANTHER" id="PTHR30614">
    <property type="entry name" value="MEMBRANE COMPONENT OF AMINO ACID ABC TRANSPORTER"/>
    <property type="match status" value="1"/>
</dbReference>
<name>A0ABT0VJ72_9LACO</name>
<evidence type="ECO:0000256" key="5">
    <source>
        <dbReference type="ARBA" id="ARBA00022989"/>
    </source>
</evidence>
<protein>
    <submittedName>
        <fullName evidence="9">Amino acid ABC transporter permease</fullName>
    </submittedName>
</protein>
<dbReference type="SUPFAM" id="SSF161098">
    <property type="entry name" value="MetI-like"/>
    <property type="match status" value="1"/>
</dbReference>
<keyword evidence="2 7" id="KW-0813">Transport</keyword>
<keyword evidence="3" id="KW-1003">Cell membrane</keyword>
<gene>
    <name evidence="9" type="ORF">KAK10_08150</name>
</gene>
<proteinExistence type="inferred from homology"/>
<feature type="transmembrane region" description="Helical" evidence="7">
    <location>
        <begin position="20"/>
        <end position="44"/>
    </location>
</feature>
<comment type="subcellular location">
    <subcellularLocation>
        <location evidence="1 7">Cell membrane</location>
        <topology evidence="1 7">Multi-pass membrane protein</topology>
    </subcellularLocation>
</comment>
<dbReference type="Pfam" id="PF00528">
    <property type="entry name" value="BPD_transp_1"/>
    <property type="match status" value="1"/>
</dbReference>
<dbReference type="EMBL" id="JAGMVS010000070">
    <property type="protein sequence ID" value="MCM2437878.1"/>
    <property type="molecule type" value="Genomic_DNA"/>
</dbReference>
<organism evidence="9 10">
    <name type="scientific">Periweissella beninensis</name>
    <dbReference type="NCBI Taxonomy" id="504936"/>
    <lineage>
        <taxon>Bacteria</taxon>
        <taxon>Bacillati</taxon>
        <taxon>Bacillota</taxon>
        <taxon>Bacilli</taxon>
        <taxon>Lactobacillales</taxon>
        <taxon>Lactobacillaceae</taxon>
        <taxon>Periweissella</taxon>
    </lineage>
</organism>
<evidence type="ECO:0000256" key="1">
    <source>
        <dbReference type="ARBA" id="ARBA00004651"/>
    </source>
</evidence>
<dbReference type="Proteomes" id="UP001057481">
    <property type="component" value="Unassembled WGS sequence"/>
</dbReference>
<evidence type="ECO:0000256" key="7">
    <source>
        <dbReference type="RuleBase" id="RU363032"/>
    </source>
</evidence>
<keyword evidence="4 7" id="KW-0812">Transmembrane</keyword>
<accession>A0ABT0VJ72</accession>
<comment type="similarity">
    <text evidence="7">Belongs to the binding-protein-dependent transport system permease family.</text>
</comment>
<dbReference type="RefSeq" id="WP_205143842.1">
    <property type="nucleotide sequence ID" value="NZ_JAFBDN010000012.1"/>
</dbReference>
<evidence type="ECO:0000313" key="9">
    <source>
        <dbReference type="EMBL" id="MCM2437878.1"/>
    </source>
</evidence>
<dbReference type="InterPro" id="IPR043429">
    <property type="entry name" value="ArtM/GltK/GlnP/TcyL/YhdX-like"/>
</dbReference>
<evidence type="ECO:0000256" key="6">
    <source>
        <dbReference type="ARBA" id="ARBA00023136"/>
    </source>
</evidence>
<evidence type="ECO:0000256" key="3">
    <source>
        <dbReference type="ARBA" id="ARBA00022475"/>
    </source>
</evidence>
<feature type="transmembrane region" description="Helical" evidence="7">
    <location>
        <begin position="56"/>
        <end position="78"/>
    </location>
</feature>
<dbReference type="NCBIfam" id="TIGR01726">
    <property type="entry name" value="HEQRo_perm_3TM"/>
    <property type="match status" value="1"/>
</dbReference>
<evidence type="ECO:0000256" key="4">
    <source>
        <dbReference type="ARBA" id="ARBA00022692"/>
    </source>
</evidence>
<dbReference type="InterPro" id="IPR035906">
    <property type="entry name" value="MetI-like_sf"/>
</dbReference>
<feature type="domain" description="ABC transmembrane type-1" evidence="8">
    <location>
        <begin position="20"/>
        <end position="209"/>
    </location>
</feature>
<comment type="caution">
    <text evidence="9">The sequence shown here is derived from an EMBL/GenBank/DDBJ whole genome shotgun (WGS) entry which is preliminary data.</text>
</comment>
<dbReference type="InterPro" id="IPR000515">
    <property type="entry name" value="MetI-like"/>
</dbReference>
<sequence length="217" mass="24548">MKNFVDAYSWINITYLFKGLLITLEVSIISLLLSFIIGSFLGVIRYSRIKWVSGTVGFIIDIIRNLPLLLIIFFTYFALPKLQIHLSIMQAAISALTVFESAMIAEIVRSGINSVPIGQTEGARANGLTSIQTMWHIILPQAYKKMIPPLVSQFISLIKDTSLATIIVLPDLMYHAQIIYGQNNNYIIPMFLAISIMYFVVNYALSLIARWLDRRLV</sequence>
<dbReference type="Gene3D" id="1.10.3720.10">
    <property type="entry name" value="MetI-like"/>
    <property type="match status" value="1"/>
</dbReference>